<reference evidence="3" key="1">
    <citation type="submission" date="2016-10" db="EMBL/GenBank/DDBJ databases">
        <authorList>
            <person name="Varghese N."/>
            <person name="Submissions S."/>
        </authorList>
    </citation>
    <scope>NUCLEOTIDE SEQUENCE [LARGE SCALE GENOMIC DNA]</scope>
    <source>
        <strain evidence="3">DSM 13327</strain>
    </source>
</reference>
<keyword evidence="3" id="KW-1185">Reference proteome</keyword>
<sequence length="520" mass="55281">MSMLVIIFTLAYILQSNTKVKAAFVLREGGDRRFQLLGRIAVSGKKVLEVDAMEVISIIASLVLLICFAYRGYSVIIFAPIFALLAASMSSLPIMPAYTELFMAKGVTYIKSFFPVFLLGAIFGKIMEDTRLAQGIAHAIIKGLGRERAILAVTLAGAVLTYGGVSMFVVVFAVYPFAAALFREANIPKRLIPAAIVLGAFTATMDSFPGTPQIQNIIPTSFFGTTIYAAPICGIFGGTILIGSGLFYLNHRYKAAVTAGEGYGNHTIHEPDLSMSAEMKLPSWYVGVIPLLAVLAINFAMINFFAWNPVMLEPFQAMKLPMVAANIKNVISIWSLIIALVIGILLAMGLGYKSIPKGGSLAKAMNAGAIGSLLAIMNTASEVGYGNVIATLPGFKDISSALMSIKIGGTPLVSEAVTVTTLAGVTGSASGGMSIALDLMSKDWLAWAQTIGMSPEILHRVAAMASGGMDTLPHNGAIITLLVVCGLTHKQAYKDIFALTLMKTSVAFIVVFFHLMTGLY</sequence>
<organism evidence="2 3">
    <name type="scientific">Pelosinus propionicus DSM 13327</name>
    <dbReference type="NCBI Taxonomy" id="1123291"/>
    <lineage>
        <taxon>Bacteria</taxon>
        <taxon>Bacillati</taxon>
        <taxon>Bacillota</taxon>
        <taxon>Negativicutes</taxon>
        <taxon>Selenomonadales</taxon>
        <taxon>Sporomusaceae</taxon>
        <taxon>Pelosinus</taxon>
    </lineage>
</organism>
<name>A0A1I4KEI7_9FIRM</name>
<dbReference type="Proteomes" id="UP000199520">
    <property type="component" value="Unassembled WGS sequence"/>
</dbReference>
<keyword evidence="1" id="KW-1133">Transmembrane helix</keyword>
<feature type="transmembrane region" description="Helical" evidence="1">
    <location>
        <begin position="496"/>
        <end position="516"/>
    </location>
</feature>
<dbReference type="InterPro" id="IPR003474">
    <property type="entry name" value="Glcn_transporter"/>
</dbReference>
<proteinExistence type="predicted"/>
<feature type="transmembrane region" description="Helical" evidence="1">
    <location>
        <begin position="149"/>
        <end position="175"/>
    </location>
</feature>
<protein>
    <submittedName>
        <fullName evidence="2">H+/gluconate symporter</fullName>
    </submittedName>
</protein>
<dbReference type="STRING" id="1123291.SAMN04490355_101717"/>
<dbReference type="GO" id="GO:0015128">
    <property type="term" value="F:gluconate transmembrane transporter activity"/>
    <property type="evidence" value="ECO:0007669"/>
    <property type="project" value="InterPro"/>
</dbReference>
<dbReference type="PANTHER" id="PTHR30354:SF7">
    <property type="entry name" value="BLL7963 PROTEIN"/>
    <property type="match status" value="1"/>
</dbReference>
<dbReference type="GO" id="GO:0005886">
    <property type="term" value="C:plasma membrane"/>
    <property type="evidence" value="ECO:0007669"/>
    <property type="project" value="TreeGrafter"/>
</dbReference>
<evidence type="ECO:0000313" key="3">
    <source>
        <dbReference type="Proteomes" id="UP000199520"/>
    </source>
</evidence>
<feature type="transmembrane region" description="Helical" evidence="1">
    <location>
        <begin position="52"/>
        <end position="70"/>
    </location>
</feature>
<dbReference type="EMBL" id="FOTS01000017">
    <property type="protein sequence ID" value="SFL77079.1"/>
    <property type="molecule type" value="Genomic_DNA"/>
</dbReference>
<dbReference type="AlphaFoldDB" id="A0A1I4KEI7"/>
<keyword evidence="1" id="KW-0812">Transmembrane</keyword>
<dbReference type="PANTHER" id="PTHR30354">
    <property type="entry name" value="GNT FAMILY GLUCONATE TRANSPORTER"/>
    <property type="match status" value="1"/>
</dbReference>
<feature type="transmembrane region" description="Helical" evidence="1">
    <location>
        <begin position="284"/>
        <end position="307"/>
    </location>
</feature>
<evidence type="ECO:0000256" key="1">
    <source>
        <dbReference type="SAM" id="Phobius"/>
    </source>
</evidence>
<feature type="transmembrane region" description="Helical" evidence="1">
    <location>
        <begin position="110"/>
        <end position="128"/>
    </location>
</feature>
<gene>
    <name evidence="2" type="ORF">SAMN04490355_101717</name>
</gene>
<feature type="transmembrane region" description="Helical" evidence="1">
    <location>
        <begin position="327"/>
        <end position="350"/>
    </location>
</feature>
<feature type="transmembrane region" description="Helical" evidence="1">
    <location>
        <begin position="227"/>
        <end position="249"/>
    </location>
</feature>
<evidence type="ECO:0000313" key="2">
    <source>
        <dbReference type="EMBL" id="SFL77079.1"/>
    </source>
</evidence>
<accession>A0A1I4KEI7</accession>
<keyword evidence="1" id="KW-0472">Membrane</keyword>